<organism evidence="1 3">
    <name type="scientific">Shewanella fidelis</name>
    <dbReference type="NCBI Taxonomy" id="173509"/>
    <lineage>
        <taxon>Bacteria</taxon>
        <taxon>Pseudomonadati</taxon>
        <taxon>Pseudomonadota</taxon>
        <taxon>Gammaproteobacteria</taxon>
        <taxon>Alteromonadales</taxon>
        <taxon>Shewanellaceae</taxon>
        <taxon>Shewanella</taxon>
    </lineage>
</organism>
<evidence type="ECO:0000313" key="3">
    <source>
        <dbReference type="Proteomes" id="UP001259340"/>
    </source>
</evidence>
<gene>
    <name evidence="1" type="ORF">OS133_15525</name>
    <name evidence="2" type="ORF">OS134_03385</name>
</gene>
<protein>
    <submittedName>
        <fullName evidence="1">Uncharacterized protein</fullName>
    </submittedName>
</protein>
<dbReference type="Proteomes" id="UP001259340">
    <property type="component" value="Unassembled WGS sequence"/>
</dbReference>
<proteinExistence type="predicted"/>
<dbReference type="Proteomes" id="UP001271263">
    <property type="component" value="Unassembled WGS sequence"/>
</dbReference>
<evidence type="ECO:0000313" key="4">
    <source>
        <dbReference type="Proteomes" id="UP001271263"/>
    </source>
</evidence>
<reference evidence="2 4" key="1">
    <citation type="journal article" date="2022" name="bioRxiv">
        <title>Prophages regulate Shewanella fidelis 3313 motility and biofilm formation: implications for gut colonization dynamics in Ciona robusta.</title>
        <authorList>
            <person name="Natarajan O."/>
            <person name="Gibboney S.L."/>
            <person name="Young M.N."/>
            <person name="Lim S.J."/>
            <person name="Pluta N."/>
            <person name="Atkinson C.G."/>
            <person name="Leigh B.A."/>
            <person name="Liberti A."/>
            <person name="Kees E.D."/>
            <person name="Breitbart M."/>
            <person name="Gralnick J.A."/>
            <person name="Dishaw L.J."/>
        </authorList>
    </citation>
    <scope>NUCLEOTIDE SEQUENCE [LARGE SCALE GENOMIC DNA]</scope>
    <source>
        <strain evidence="2 4">JG4066</strain>
    </source>
</reference>
<sequence length="175" mass="19180">MSKLMRKNPFAGFKATPILATLTLIFAMCIFLDHTVDEDRNTSLHCVANVYRVGIGFEDSQQLRIANTGRGVNVSLSYYSGDKLTNKISAVGTVEKIKAPILTYSIDLSAGQYAKGLLQSAPSKTLQEAITLAKYMVEDNDSEPFLVKVLEMNKAAGMVTIQIEPGNSLWVCKIK</sequence>
<dbReference type="AlphaFoldDB" id="A0AAW8NPF0"/>
<dbReference type="RefSeq" id="WP_310655354.1">
    <property type="nucleotide sequence ID" value="NZ_JAPMLA010000002.1"/>
</dbReference>
<evidence type="ECO:0000313" key="2">
    <source>
        <dbReference type="EMBL" id="MDW4823114.1"/>
    </source>
</evidence>
<dbReference type="EMBL" id="JAPMLD010000001">
    <property type="protein sequence ID" value="MDW4823114.1"/>
    <property type="molecule type" value="Genomic_DNA"/>
</dbReference>
<accession>A0AAW8NPF0</accession>
<keyword evidence="4" id="KW-1185">Reference proteome</keyword>
<reference evidence="1" key="2">
    <citation type="submission" date="2022-11" db="EMBL/GenBank/DDBJ databases">
        <title>Prophages regulate Shewanella fidelis motility and biofilm formation: implications for gut colonization dynamics in Ciona robusta.</title>
        <authorList>
            <person name="Natarajan O."/>
            <person name="Gibboney S.L."/>
            <person name="Young M.N."/>
            <person name="Lim S.J."/>
            <person name="Pluta N."/>
            <person name="Atkinson C.G.F."/>
            <person name="Leigh B.A."/>
            <person name="Liberti A."/>
            <person name="Kees E."/>
            <person name="Breitbart M."/>
            <person name="Gralnick J."/>
            <person name="Dishaw L.J."/>
        </authorList>
    </citation>
    <scope>NUCLEOTIDE SEQUENCE</scope>
    <source>
        <strain evidence="1">3313</strain>
    </source>
</reference>
<dbReference type="EMBL" id="JAPMLE010000001">
    <property type="protein sequence ID" value="MDR8525032.1"/>
    <property type="molecule type" value="Genomic_DNA"/>
</dbReference>
<name>A0AAW8NPF0_9GAMM</name>
<comment type="caution">
    <text evidence="1">The sequence shown here is derived from an EMBL/GenBank/DDBJ whole genome shotgun (WGS) entry which is preliminary data.</text>
</comment>
<evidence type="ECO:0000313" key="1">
    <source>
        <dbReference type="EMBL" id="MDR8525032.1"/>
    </source>
</evidence>